<reference evidence="3" key="1">
    <citation type="submission" date="2021-02" db="EMBL/GenBank/DDBJ databases">
        <authorList>
            <person name="Dougan E. K."/>
            <person name="Rhodes N."/>
            <person name="Thang M."/>
            <person name="Chan C."/>
        </authorList>
    </citation>
    <scope>NUCLEOTIDE SEQUENCE</scope>
</reference>
<dbReference type="InterPro" id="IPR013736">
    <property type="entry name" value="Xaa-Pro_dipept_C"/>
</dbReference>
<proteinExistence type="predicted"/>
<evidence type="ECO:0000313" key="4">
    <source>
        <dbReference type="Proteomes" id="UP000654075"/>
    </source>
</evidence>
<dbReference type="InterPro" id="IPR000383">
    <property type="entry name" value="Xaa-Pro-like_dom"/>
</dbReference>
<sequence length="406" mass="44239">MVGMAVLATRHFGPRLLLRLMSAFFGLVPPCPGKIRRLGNLRVPGGSDGVVLSTVAFAREAKAPTLLIRTPYCMTAIELVGYVIAAQGFNVVLQDCRGRFESSGAQSFAAFEDLDGVATLEWLAQPQQGFSWFDPERVVMFGISYLGIVQWALVAGQDRQPTRSSRQQSLGGCLFSPRLAGEKEQSSLERRKDVLTFDSKQLAADMVVVGRARLRLFIKASQPNFDIFARLCDVHPSGLSYNVCDAVLRRRGPLDRSQSLQEIGARRRWLGGVPGEVADAGDAVVAELVFSATAKCFRAGHKVRLLVASGAFPRFARHFGDVEQAIDAEPLEVQGCEIEVLHDEPRPSVLWLPVLAAPGSKSPAPRRRLLAEAAAQWPASPLQRSSGLQGRKILSVAQLQPATRTE</sequence>
<dbReference type="OrthoDB" id="416441at2759"/>
<dbReference type="InterPro" id="IPR029058">
    <property type="entry name" value="AB_hydrolase_fold"/>
</dbReference>
<keyword evidence="1" id="KW-0378">Hydrolase</keyword>
<organism evidence="3 4">
    <name type="scientific">Polarella glacialis</name>
    <name type="common">Dinoflagellate</name>
    <dbReference type="NCBI Taxonomy" id="89957"/>
    <lineage>
        <taxon>Eukaryota</taxon>
        <taxon>Sar</taxon>
        <taxon>Alveolata</taxon>
        <taxon>Dinophyceae</taxon>
        <taxon>Suessiales</taxon>
        <taxon>Suessiaceae</taxon>
        <taxon>Polarella</taxon>
    </lineage>
</organism>
<dbReference type="Gene3D" id="2.60.120.260">
    <property type="entry name" value="Galactose-binding domain-like"/>
    <property type="match status" value="1"/>
</dbReference>
<keyword evidence="4" id="KW-1185">Reference proteome</keyword>
<dbReference type="Pfam" id="PF08530">
    <property type="entry name" value="PepX_C"/>
    <property type="match status" value="1"/>
</dbReference>
<dbReference type="AlphaFoldDB" id="A0A813EFB0"/>
<feature type="domain" description="Xaa-Pro dipeptidyl-peptidase C-terminal" evidence="2">
    <location>
        <begin position="89"/>
        <end position="351"/>
    </location>
</feature>
<evidence type="ECO:0000256" key="1">
    <source>
        <dbReference type="ARBA" id="ARBA00022801"/>
    </source>
</evidence>
<dbReference type="GO" id="GO:0008239">
    <property type="term" value="F:dipeptidyl-peptidase activity"/>
    <property type="evidence" value="ECO:0007669"/>
    <property type="project" value="InterPro"/>
</dbReference>
<dbReference type="NCBIfam" id="TIGR00976">
    <property type="entry name" value="CocE_NonD"/>
    <property type="match status" value="1"/>
</dbReference>
<dbReference type="InterPro" id="IPR005674">
    <property type="entry name" value="CocE/Ser_esterase"/>
</dbReference>
<dbReference type="InterPro" id="IPR008979">
    <property type="entry name" value="Galactose-bd-like_sf"/>
</dbReference>
<comment type="caution">
    <text evidence="3">The sequence shown here is derived from an EMBL/GenBank/DDBJ whole genome shotgun (WGS) entry which is preliminary data.</text>
</comment>
<dbReference type="SMART" id="SM00939">
    <property type="entry name" value="PepX_C"/>
    <property type="match status" value="1"/>
</dbReference>
<dbReference type="SUPFAM" id="SSF53474">
    <property type="entry name" value="alpha/beta-Hydrolases"/>
    <property type="match status" value="1"/>
</dbReference>
<evidence type="ECO:0000259" key="2">
    <source>
        <dbReference type="SMART" id="SM00939"/>
    </source>
</evidence>
<dbReference type="Proteomes" id="UP000654075">
    <property type="component" value="Unassembled WGS sequence"/>
</dbReference>
<evidence type="ECO:0000313" key="3">
    <source>
        <dbReference type="EMBL" id="CAE8597227.1"/>
    </source>
</evidence>
<name>A0A813EFB0_POLGL</name>
<gene>
    <name evidence="3" type="ORF">PGLA1383_LOCUS15676</name>
</gene>
<accession>A0A813EFB0</accession>
<dbReference type="SUPFAM" id="SSF49785">
    <property type="entry name" value="Galactose-binding domain-like"/>
    <property type="match status" value="1"/>
</dbReference>
<dbReference type="EMBL" id="CAJNNV010009314">
    <property type="protein sequence ID" value="CAE8597227.1"/>
    <property type="molecule type" value="Genomic_DNA"/>
</dbReference>
<dbReference type="Gene3D" id="3.40.50.1820">
    <property type="entry name" value="alpha/beta hydrolase"/>
    <property type="match status" value="1"/>
</dbReference>
<protein>
    <recommendedName>
        <fullName evidence="2">Xaa-Pro dipeptidyl-peptidase C-terminal domain-containing protein</fullName>
    </recommendedName>
</protein>
<dbReference type="Pfam" id="PF02129">
    <property type="entry name" value="Peptidase_S15"/>
    <property type="match status" value="1"/>
</dbReference>